<protein>
    <submittedName>
        <fullName evidence="3">Histone deacetylase family protein</fullName>
    </submittedName>
</protein>
<evidence type="ECO:0000313" key="3">
    <source>
        <dbReference type="EMBL" id="MBA4612218.1"/>
    </source>
</evidence>
<evidence type="ECO:0000259" key="2">
    <source>
        <dbReference type="Pfam" id="PF00850"/>
    </source>
</evidence>
<dbReference type="GO" id="GO:0004407">
    <property type="term" value="F:histone deacetylase activity"/>
    <property type="evidence" value="ECO:0007669"/>
    <property type="project" value="TreeGrafter"/>
</dbReference>
<dbReference type="EMBL" id="JACEON010000009">
    <property type="protein sequence ID" value="MBA4612218.1"/>
    <property type="molecule type" value="Genomic_DNA"/>
</dbReference>
<comment type="caution">
    <text evidence="3">The sequence shown here is derived from an EMBL/GenBank/DDBJ whole genome shotgun (WGS) entry which is preliminary data.</text>
</comment>
<name>A0A838XUA8_9HYPH</name>
<dbReference type="PANTHER" id="PTHR10625:SF10">
    <property type="entry name" value="HISTONE DEACETYLASE HDAC1"/>
    <property type="match status" value="1"/>
</dbReference>
<evidence type="ECO:0000256" key="1">
    <source>
        <dbReference type="ARBA" id="ARBA00005947"/>
    </source>
</evidence>
<reference evidence="3 4" key="2">
    <citation type="submission" date="2020-08" db="EMBL/GenBank/DDBJ databases">
        <title>Stappia taiwanensis sp. nov., isolated from a coastal thermal spring.</title>
        <authorList>
            <person name="Kampfer P."/>
        </authorList>
    </citation>
    <scope>NUCLEOTIDE SEQUENCE [LARGE SCALE GENOMIC DNA]</scope>
    <source>
        <strain evidence="3 4">DSM 23284</strain>
    </source>
</reference>
<proteinExistence type="inferred from homology"/>
<gene>
    <name evidence="3" type="ORF">H1W37_11180</name>
</gene>
<dbReference type="InterPro" id="IPR023696">
    <property type="entry name" value="Ureohydrolase_dom_sf"/>
</dbReference>
<dbReference type="Gene3D" id="3.40.800.20">
    <property type="entry name" value="Histone deacetylase domain"/>
    <property type="match status" value="1"/>
</dbReference>
<organism evidence="3 4">
    <name type="scientific">Stappia taiwanensis</name>
    <dbReference type="NCBI Taxonomy" id="992267"/>
    <lineage>
        <taxon>Bacteria</taxon>
        <taxon>Pseudomonadati</taxon>
        <taxon>Pseudomonadota</taxon>
        <taxon>Alphaproteobacteria</taxon>
        <taxon>Hyphomicrobiales</taxon>
        <taxon>Stappiaceae</taxon>
        <taxon>Stappia</taxon>
    </lineage>
</organism>
<sequence length="309" mass="33709">MATLYLHHSSYLDHLTPVGHPERPDRIRAIDRILEHERFQSLERDIAPMGTVADIVRAHPMSYIDMVHNSAPTEGLIRIDADTTMSPGTWEAAMRGVGSACRAVDEVMERKVSNAFCASRPPGHHAEKDRAMGFCLFNNAAVAARYAQAKHGAERVAIIDFDVHHGNGTQDIFWNDPTVMYCSTHQMPLYPGSGAASERGEADTIVNAPLAAGDGGEEFREAMDIAILPRLEAFSPDLVLISAGFDAHVRDPLGGLRLVEADFAWATSKLMELADRHCGGRVVSLLEGGYDLEGLARSVAAHIMILMKS</sequence>
<accession>A0A838XUA8</accession>
<reference evidence="3 4" key="1">
    <citation type="submission" date="2020-07" db="EMBL/GenBank/DDBJ databases">
        <authorList>
            <person name="Li M."/>
        </authorList>
    </citation>
    <scope>NUCLEOTIDE SEQUENCE [LARGE SCALE GENOMIC DNA]</scope>
    <source>
        <strain evidence="3 4">DSM 23284</strain>
    </source>
</reference>
<dbReference type="CDD" id="cd11599">
    <property type="entry name" value="HDAC_classII_2"/>
    <property type="match status" value="1"/>
</dbReference>
<dbReference type="PANTHER" id="PTHR10625">
    <property type="entry name" value="HISTONE DEACETYLASE HDAC1-RELATED"/>
    <property type="match status" value="1"/>
</dbReference>
<dbReference type="GO" id="GO:0040029">
    <property type="term" value="P:epigenetic regulation of gene expression"/>
    <property type="evidence" value="ECO:0007669"/>
    <property type="project" value="TreeGrafter"/>
</dbReference>
<dbReference type="InterPro" id="IPR000286">
    <property type="entry name" value="HDACs"/>
</dbReference>
<dbReference type="Pfam" id="PF00850">
    <property type="entry name" value="Hist_deacetyl"/>
    <property type="match status" value="1"/>
</dbReference>
<dbReference type="Proteomes" id="UP000559404">
    <property type="component" value="Unassembled WGS sequence"/>
</dbReference>
<dbReference type="AlphaFoldDB" id="A0A838XUA8"/>
<dbReference type="InterPro" id="IPR037138">
    <property type="entry name" value="His_deacetylse_dom_sf"/>
</dbReference>
<dbReference type="RefSeq" id="WP_181760414.1">
    <property type="nucleotide sequence ID" value="NZ_BMCR01000003.1"/>
</dbReference>
<keyword evidence="4" id="KW-1185">Reference proteome</keyword>
<evidence type="ECO:0000313" key="4">
    <source>
        <dbReference type="Proteomes" id="UP000559404"/>
    </source>
</evidence>
<comment type="similarity">
    <text evidence="1">Belongs to the histone deacetylase family.</text>
</comment>
<dbReference type="SUPFAM" id="SSF52768">
    <property type="entry name" value="Arginase/deacetylase"/>
    <property type="match status" value="1"/>
</dbReference>
<feature type="domain" description="Histone deacetylase" evidence="2">
    <location>
        <begin position="20"/>
        <end position="304"/>
    </location>
</feature>
<dbReference type="PRINTS" id="PR01270">
    <property type="entry name" value="HDASUPER"/>
</dbReference>
<dbReference type="InterPro" id="IPR023801">
    <property type="entry name" value="His_deacetylse_dom"/>
</dbReference>